<reference evidence="1 2" key="1">
    <citation type="submission" date="2020-06" db="EMBL/GenBank/DDBJ databases">
        <title>Haloterrigena sp. nov., an extremely halophilic archaeon isolated from a saline sediment.</title>
        <authorList>
            <person name="Liu B.-B."/>
        </authorList>
    </citation>
    <scope>NUCLEOTIDE SEQUENCE [LARGE SCALE GENOMIC DNA]</scope>
    <source>
        <strain evidence="1 2">SYSU A558-1</strain>
    </source>
</reference>
<evidence type="ECO:0000313" key="1">
    <source>
        <dbReference type="EMBL" id="NUC74736.1"/>
    </source>
</evidence>
<dbReference type="RefSeq" id="WP_174682447.1">
    <property type="nucleotide sequence ID" value="NZ_JABUQZ010000001.1"/>
</dbReference>
<protein>
    <submittedName>
        <fullName evidence="1">Uncharacterized protein</fullName>
    </submittedName>
</protein>
<dbReference type="EMBL" id="JABUQZ010000001">
    <property type="protein sequence ID" value="NUC74736.1"/>
    <property type="molecule type" value="Genomic_DNA"/>
</dbReference>
<evidence type="ECO:0000313" key="2">
    <source>
        <dbReference type="Proteomes" id="UP001016761"/>
    </source>
</evidence>
<proteinExistence type="predicted"/>
<comment type="caution">
    <text evidence="1">The sequence shown here is derived from an EMBL/GenBank/DDBJ whole genome shotgun (WGS) entry which is preliminary data.</text>
</comment>
<keyword evidence="2" id="KW-1185">Reference proteome</keyword>
<dbReference type="Proteomes" id="UP001016761">
    <property type="component" value="Unassembled WGS sequence"/>
</dbReference>
<sequence length="130" mass="14814">MTGLKKRIRMRTATEILIQRPMSRGRLISSGGPGNARPAALHKVMIIASVTQILRDHGLTPENAKQFVALSPLYNKKDLAEQMGVSEVSVHRYKQIFWDMQPEQRYRVMAALMTEKYNEVVDSEPEETTE</sequence>
<name>A0ABX2LLR9_9EURY</name>
<accession>A0ABX2LLR9</accession>
<organism evidence="1 2">
    <name type="scientific">Haloterrigena gelatinilytica</name>
    <dbReference type="NCBI Taxonomy" id="2741724"/>
    <lineage>
        <taxon>Archaea</taxon>
        <taxon>Methanobacteriati</taxon>
        <taxon>Methanobacteriota</taxon>
        <taxon>Stenosarchaea group</taxon>
        <taxon>Halobacteria</taxon>
        <taxon>Halobacteriales</taxon>
        <taxon>Natrialbaceae</taxon>
        <taxon>Haloterrigena</taxon>
    </lineage>
</organism>
<gene>
    <name evidence="1" type="ORF">HTZ84_20965</name>
</gene>